<gene>
    <name evidence="8" type="primary">ydiU</name>
    <name evidence="8" type="synonym">selO</name>
    <name evidence="9" type="ORF">Pla22_25610</name>
</gene>
<dbReference type="GO" id="GO:0030145">
    <property type="term" value="F:manganese ion binding"/>
    <property type="evidence" value="ECO:0007669"/>
    <property type="project" value="UniProtKB-UniRule"/>
</dbReference>
<evidence type="ECO:0000256" key="8">
    <source>
        <dbReference type="HAMAP-Rule" id="MF_00692"/>
    </source>
</evidence>
<keyword evidence="2 8" id="KW-0808">Transferase</keyword>
<dbReference type="OrthoDB" id="9773505at2"/>
<evidence type="ECO:0000313" key="10">
    <source>
        <dbReference type="Proteomes" id="UP000316598"/>
    </source>
</evidence>
<comment type="caution">
    <text evidence="9">The sequence shown here is derived from an EMBL/GenBank/DDBJ whole genome shotgun (WGS) entry which is preliminary data.</text>
</comment>
<comment type="catalytic activity">
    <reaction evidence="8">
        <text>L-tyrosyl-[protein] + UTP = O-(5'-uridylyl)-L-tyrosyl-[protein] + diphosphate</text>
        <dbReference type="Rhea" id="RHEA:83887"/>
        <dbReference type="Rhea" id="RHEA-COMP:10136"/>
        <dbReference type="Rhea" id="RHEA-COMP:20238"/>
        <dbReference type="ChEBI" id="CHEBI:33019"/>
        <dbReference type="ChEBI" id="CHEBI:46398"/>
        <dbReference type="ChEBI" id="CHEBI:46858"/>
        <dbReference type="ChEBI" id="CHEBI:90602"/>
    </reaction>
</comment>
<dbReference type="EC" id="2.7.7.108" evidence="8"/>
<keyword evidence="6 8" id="KW-0067">ATP-binding</keyword>
<feature type="binding site" evidence="8">
    <location>
        <position position="186"/>
    </location>
    <ligand>
        <name>ATP</name>
        <dbReference type="ChEBI" id="CHEBI:30616"/>
    </ligand>
</feature>
<comment type="catalytic activity">
    <reaction evidence="8">
        <text>L-histidyl-[protein] + UTP = N(tele)-(5'-uridylyl)-L-histidyl-[protein] + diphosphate</text>
        <dbReference type="Rhea" id="RHEA:83891"/>
        <dbReference type="Rhea" id="RHEA-COMP:9745"/>
        <dbReference type="Rhea" id="RHEA-COMP:20239"/>
        <dbReference type="ChEBI" id="CHEBI:29979"/>
        <dbReference type="ChEBI" id="CHEBI:33019"/>
        <dbReference type="ChEBI" id="CHEBI:46398"/>
        <dbReference type="ChEBI" id="CHEBI:233474"/>
    </reaction>
</comment>
<organism evidence="9 10">
    <name type="scientific">Rubripirellula amarantea</name>
    <dbReference type="NCBI Taxonomy" id="2527999"/>
    <lineage>
        <taxon>Bacteria</taxon>
        <taxon>Pseudomonadati</taxon>
        <taxon>Planctomycetota</taxon>
        <taxon>Planctomycetia</taxon>
        <taxon>Pirellulales</taxon>
        <taxon>Pirellulaceae</taxon>
        <taxon>Rubripirellula</taxon>
    </lineage>
</organism>
<evidence type="ECO:0000313" key="9">
    <source>
        <dbReference type="EMBL" id="TWT54907.1"/>
    </source>
</evidence>
<dbReference type="EC" id="2.7.7.-" evidence="8"/>
<evidence type="ECO:0000256" key="3">
    <source>
        <dbReference type="ARBA" id="ARBA00022695"/>
    </source>
</evidence>
<dbReference type="AlphaFoldDB" id="A0A5C5WVZ2"/>
<dbReference type="GO" id="GO:0005524">
    <property type="term" value="F:ATP binding"/>
    <property type="evidence" value="ECO:0007669"/>
    <property type="project" value="UniProtKB-UniRule"/>
</dbReference>
<feature type="binding site" evidence="8">
    <location>
        <position position="103"/>
    </location>
    <ligand>
        <name>ATP</name>
        <dbReference type="ChEBI" id="CHEBI:30616"/>
    </ligand>
</feature>
<comment type="cofactor">
    <cofactor evidence="8">
        <name>Mg(2+)</name>
        <dbReference type="ChEBI" id="CHEBI:18420"/>
    </cofactor>
    <cofactor evidence="8">
        <name>Mn(2+)</name>
        <dbReference type="ChEBI" id="CHEBI:29035"/>
    </cofactor>
</comment>
<keyword evidence="5 8" id="KW-0547">Nucleotide-binding</keyword>
<feature type="binding site" evidence="8">
    <location>
        <position position="135"/>
    </location>
    <ligand>
        <name>ATP</name>
        <dbReference type="ChEBI" id="CHEBI:30616"/>
    </ligand>
</feature>
<dbReference type="GO" id="GO:0000287">
    <property type="term" value="F:magnesium ion binding"/>
    <property type="evidence" value="ECO:0007669"/>
    <property type="project" value="UniProtKB-UniRule"/>
</dbReference>
<evidence type="ECO:0000256" key="1">
    <source>
        <dbReference type="ARBA" id="ARBA00009747"/>
    </source>
</evidence>
<feature type="binding site" evidence="8">
    <location>
        <position position="102"/>
    </location>
    <ligand>
        <name>ATP</name>
        <dbReference type="ChEBI" id="CHEBI:30616"/>
    </ligand>
</feature>
<feature type="active site" description="Proton acceptor" evidence="8">
    <location>
        <position position="262"/>
    </location>
</feature>
<evidence type="ECO:0000256" key="2">
    <source>
        <dbReference type="ARBA" id="ARBA00022679"/>
    </source>
</evidence>
<feature type="binding site" evidence="8">
    <location>
        <position position="136"/>
    </location>
    <ligand>
        <name>ATP</name>
        <dbReference type="ChEBI" id="CHEBI:30616"/>
    </ligand>
</feature>
<proteinExistence type="inferred from homology"/>
<feature type="binding site" evidence="8">
    <location>
        <position position="272"/>
    </location>
    <ligand>
        <name>Mg(2+)</name>
        <dbReference type="ChEBI" id="CHEBI:18420"/>
    </ligand>
</feature>
<reference evidence="9 10" key="1">
    <citation type="submission" date="2019-02" db="EMBL/GenBank/DDBJ databases">
        <title>Deep-cultivation of Planctomycetes and their phenomic and genomic characterization uncovers novel biology.</title>
        <authorList>
            <person name="Wiegand S."/>
            <person name="Jogler M."/>
            <person name="Boedeker C."/>
            <person name="Pinto D."/>
            <person name="Vollmers J."/>
            <person name="Rivas-Marin E."/>
            <person name="Kohn T."/>
            <person name="Peeters S.H."/>
            <person name="Heuer A."/>
            <person name="Rast P."/>
            <person name="Oberbeckmann S."/>
            <person name="Bunk B."/>
            <person name="Jeske O."/>
            <person name="Meyerdierks A."/>
            <person name="Storesund J.E."/>
            <person name="Kallscheuer N."/>
            <person name="Luecker S."/>
            <person name="Lage O.M."/>
            <person name="Pohl T."/>
            <person name="Merkel B.J."/>
            <person name="Hornburger P."/>
            <person name="Mueller R.-W."/>
            <person name="Bruemmer F."/>
            <person name="Labrenz M."/>
            <person name="Spormann A.M."/>
            <person name="Op Den Camp H."/>
            <person name="Overmann J."/>
            <person name="Amann R."/>
            <person name="Jetten M.S.M."/>
            <person name="Mascher T."/>
            <person name="Medema M.H."/>
            <person name="Devos D.P."/>
            <person name="Kaster A.-K."/>
            <person name="Ovreas L."/>
            <person name="Rohde M."/>
            <person name="Galperin M.Y."/>
            <person name="Jogler C."/>
        </authorList>
    </citation>
    <scope>NUCLEOTIDE SEQUENCE [LARGE SCALE GENOMIC DNA]</scope>
    <source>
        <strain evidence="9 10">Pla22</strain>
    </source>
</reference>
<comment type="catalytic activity">
    <reaction evidence="8">
        <text>L-seryl-[protein] + ATP = 3-O-(5'-adenylyl)-L-seryl-[protein] + diphosphate</text>
        <dbReference type="Rhea" id="RHEA:58120"/>
        <dbReference type="Rhea" id="RHEA-COMP:9863"/>
        <dbReference type="Rhea" id="RHEA-COMP:15073"/>
        <dbReference type="ChEBI" id="CHEBI:29999"/>
        <dbReference type="ChEBI" id="CHEBI:30616"/>
        <dbReference type="ChEBI" id="CHEBI:33019"/>
        <dbReference type="ChEBI" id="CHEBI:142516"/>
        <dbReference type="EC" id="2.7.7.108"/>
    </reaction>
</comment>
<dbReference type="PANTHER" id="PTHR32057:SF14">
    <property type="entry name" value="PROTEIN ADENYLYLTRANSFERASE SELO, MITOCHONDRIAL"/>
    <property type="match status" value="1"/>
</dbReference>
<dbReference type="GO" id="GO:0070733">
    <property type="term" value="F:AMPylase activity"/>
    <property type="evidence" value="ECO:0007669"/>
    <property type="project" value="UniProtKB-EC"/>
</dbReference>
<comment type="catalytic activity">
    <reaction evidence="8">
        <text>L-seryl-[protein] + UTP = O-(5'-uridylyl)-L-seryl-[protein] + diphosphate</text>
        <dbReference type="Rhea" id="RHEA:64604"/>
        <dbReference type="Rhea" id="RHEA-COMP:9863"/>
        <dbReference type="Rhea" id="RHEA-COMP:16635"/>
        <dbReference type="ChEBI" id="CHEBI:29999"/>
        <dbReference type="ChEBI" id="CHEBI:33019"/>
        <dbReference type="ChEBI" id="CHEBI:46398"/>
        <dbReference type="ChEBI" id="CHEBI:156051"/>
    </reaction>
</comment>
<feature type="binding site" evidence="8">
    <location>
        <position position="263"/>
    </location>
    <ligand>
        <name>Mg(2+)</name>
        <dbReference type="ChEBI" id="CHEBI:18420"/>
    </ligand>
</feature>
<dbReference type="EMBL" id="SJPI01000001">
    <property type="protein sequence ID" value="TWT54907.1"/>
    <property type="molecule type" value="Genomic_DNA"/>
</dbReference>
<keyword evidence="3 8" id="KW-0548">Nucleotidyltransferase</keyword>
<keyword evidence="7 8" id="KW-0460">Magnesium</keyword>
<evidence type="ECO:0000256" key="7">
    <source>
        <dbReference type="ARBA" id="ARBA00022842"/>
    </source>
</evidence>
<keyword evidence="4 8" id="KW-0479">Metal-binding</keyword>
<comment type="similarity">
    <text evidence="1 8">Belongs to the SELO family.</text>
</comment>
<feature type="binding site" evidence="8">
    <location>
        <position position="193"/>
    </location>
    <ligand>
        <name>ATP</name>
        <dbReference type="ChEBI" id="CHEBI:30616"/>
    </ligand>
</feature>
<keyword evidence="8" id="KW-0464">Manganese</keyword>
<evidence type="ECO:0000256" key="5">
    <source>
        <dbReference type="ARBA" id="ARBA00022741"/>
    </source>
</evidence>
<accession>A0A5C5WVZ2</accession>
<sequence>MPPLKVSLQLKCELVPFRFDNSYSRLPNAFFEATAPTPVRAPFLIRLNRQLTAELEGDADLLESQEGLEILSGNKIAEGAEPIATAYSGHQFGGFSPQLGDGRAVLLGEVVNAGGDRYDIQLKGSGPTPFSRRGDGRSALGPVLREYIVSEAMAALGVPTTRALAAVGTGEHVYREGPTQGGVFTRVAQSHIRIGTFQWFAARNDQKNLQVLADYTIGRHYPDARDTHNPYLTLLSRVIERQADLIAHWMQLGFIHGVMNTDNMTISGETIDYGPCAFMDSYHPAKTFSSIDHQGRYAFGNQGAIGFWNLTRFAETLLPLIDSDEKQSIAKAESALDAYDTIHREALEKRLLAKIGLQRGSSDDWSLLTTLLEAMADNEVDFTLLFRHLATTLEQGDDLIITQMFRQPKSISDWLKVWRSRIEDDQRDQAVALMRQSNPVYIPRNHRVEEAIEAGYQGDFSLFHRLIEVTQDPFHEHAQYAEYENAPLPEQIVQATFCGT</sequence>
<keyword evidence="10" id="KW-1185">Reference proteome</keyword>
<comment type="function">
    <text evidence="8">Nucleotidyltransferase involved in the post-translational modification of proteins. It can catalyze the addition of adenosine monophosphate (AMP) or uridine monophosphate (UMP) to a protein, resulting in modifications known as AMPylation and UMPylation.</text>
</comment>
<comment type="catalytic activity">
    <reaction evidence="8">
        <text>L-tyrosyl-[protein] + ATP = O-(5'-adenylyl)-L-tyrosyl-[protein] + diphosphate</text>
        <dbReference type="Rhea" id="RHEA:54288"/>
        <dbReference type="Rhea" id="RHEA-COMP:10136"/>
        <dbReference type="Rhea" id="RHEA-COMP:13846"/>
        <dbReference type="ChEBI" id="CHEBI:30616"/>
        <dbReference type="ChEBI" id="CHEBI:33019"/>
        <dbReference type="ChEBI" id="CHEBI:46858"/>
        <dbReference type="ChEBI" id="CHEBI:83624"/>
        <dbReference type="EC" id="2.7.7.108"/>
    </reaction>
</comment>
<dbReference type="HAMAP" id="MF_00692">
    <property type="entry name" value="SelO"/>
    <property type="match status" value="1"/>
</dbReference>
<protein>
    <recommendedName>
        <fullName evidence="8">Protein nucleotidyltransferase YdiU</fullName>
        <ecNumber evidence="8">2.7.7.-</ecNumber>
    </recommendedName>
    <alternativeName>
        <fullName evidence="8">Protein adenylyltransferase YdiU</fullName>
        <ecNumber evidence="8">2.7.7.108</ecNumber>
    </alternativeName>
    <alternativeName>
        <fullName evidence="8">Protein uridylyltransferase YdiU</fullName>
        <ecNumber evidence="8">2.7.7.-</ecNumber>
    </alternativeName>
</protein>
<evidence type="ECO:0000256" key="4">
    <source>
        <dbReference type="ARBA" id="ARBA00022723"/>
    </source>
</evidence>
<comment type="catalytic activity">
    <reaction evidence="8">
        <text>L-threonyl-[protein] + ATP = 3-O-(5'-adenylyl)-L-threonyl-[protein] + diphosphate</text>
        <dbReference type="Rhea" id="RHEA:54292"/>
        <dbReference type="Rhea" id="RHEA-COMP:11060"/>
        <dbReference type="Rhea" id="RHEA-COMP:13847"/>
        <dbReference type="ChEBI" id="CHEBI:30013"/>
        <dbReference type="ChEBI" id="CHEBI:30616"/>
        <dbReference type="ChEBI" id="CHEBI:33019"/>
        <dbReference type="ChEBI" id="CHEBI:138113"/>
        <dbReference type="EC" id="2.7.7.108"/>
    </reaction>
</comment>
<dbReference type="NCBIfam" id="NF000658">
    <property type="entry name" value="PRK00029.1"/>
    <property type="match status" value="1"/>
</dbReference>
<name>A0A5C5WVZ2_9BACT</name>
<dbReference type="Proteomes" id="UP000316598">
    <property type="component" value="Unassembled WGS sequence"/>
</dbReference>
<dbReference type="Pfam" id="PF02696">
    <property type="entry name" value="SelO"/>
    <property type="match status" value="1"/>
</dbReference>
<feature type="binding site" evidence="8">
    <location>
        <position position="272"/>
    </location>
    <ligand>
        <name>ATP</name>
        <dbReference type="ChEBI" id="CHEBI:30616"/>
    </ligand>
</feature>
<feature type="binding site" evidence="8">
    <location>
        <position position="100"/>
    </location>
    <ligand>
        <name>ATP</name>
        <dbReference type="ChEBI" id="CHEBI:30616"/>
    </ligand>
</feature>
<dbReference type="InterPro" id="IPR003846">
    <property type="entry name" value="SelO"/>
</dbReference>
<feature type="binding site" evidence="8">
    <location>
        <position position="123"/>
    </location>
    <ligand>
        <name>ATP</name>
        <dbReference type="ChEBI" id="CHEBI:30616"/>
    </ligand>
</feature>
<dbReference type="PANTHER" id="PTHR32057">
    <property type="entry name" value="PROTEIN ADENYLYLTRANSFERASE SELO, MITOCHONDRIAL"/>
    <property type="match status" value="1"/>
</dbReference>
<evidence type="ECO:0000256" key="6">
    <source>
        <dbReference type="ARBA" id="ARBA00022840"/>
    </source>
</evidence>